<evidence type="ECO:0000313" key="6">
    <source>
        <dbReference type="EMBL" id="CAH2046092.1"/>
    </source>
</evidence>
<dbReference type="GO" id="GO:0003690">
    <property type="term" value="F:double-stranded DNA binding"/>
    <property type="evidence" value="ECO:0007669"/>
    <property type="project" value="TreeGrafter"/>
</dbReference>
<dbReference type="GO" id="GO:0000775">
    <property type="term" value="C:chromosome, centromeric region"/>
    <property type="evidence" value="ECO:0007669"/>
    <property type="project" value="UniProtKB-SubCell"/>
</dbReference>
<proteinExistence type="predicted"/>
<dbReference type="PANTHER" id="PTHR45660:SF23">
    <property type="entry name" value="YDG DOMAIN-CONTAINING PROTEIN"/>
    <property type="match status" value="1"/>
</dbReference>
<dbReference type="GO" id="GO:0005634">
    <property type="term" value="C:nucleus"/>
    <property type="evidence" value="ECO:0007669"/>
    <property type="project" value="UniProtKB-SubCell"/>
</dbReference>
<dbReference type="InterPro" id="IPR051357">
    <property type="entry name" value="H3K9_HMTase_SUVAR3-9"/>
</dbReference>
<dbReference type="Proteomes" id="UP000836841">
    <property type="component" value="Chromosome 2"/>
</dbReference>
<dbReference type="AlphaFoldDB" id="A0AAU9RS54"/>
<dbReference type="PANTHER" id="PTHR45660">
    <property type="entry name" value="HISTONE-LYSINE N-METHYLTRANSFERASE SETMAR"/>
    <property type="match status" value="1"/>
</dbReference>
<dbReference type="GO" id="GO:0042054">
    <property type="term" value="F:histone methyltransferase activity"/>
    <property type="evidence" value="ECO:0007669"/>
    <property type="project" value="TreeGrafter"/>
</dbReference>
<feature type="domain" description="YDG" evidence="5">
    <location>
        <begin position="184"/>
        <end position="332"/>
    </location>
</feature>
<dbReference type="SUPFAM" id="SSF88697">
    <property type="entry name" value="PUA domain-like"/>
    <property type="match status" value="1"/>
</dbReference>
<dbReference type="SMART" id="SM00466">
    <property type="entry name" value="SRA"/>
    <property type="match status" value="1"/>
</dbReference>
<keyword evidence="7" id="KW-1185">Reference proteome</keyword>
<organism evidence="6 7">
    <name type="scientific">Thlaspi arvense</name>
    <name type="common">Field penny-cress</name>
    <dbReference type="NCBI Taxonomy" id="13288"/>
    <lineage>
        <taxon>Eukaryota</taxon>
        <taxon>Viridiplantae</taxon>
        <taxon>Streptophyta</taxon>
        <taxon>Embryophyta</taxon>
        <taxon>Tracheophyta</taxon>
        <taxon>Spermatophyta</taxon>
        <taxon>Magnoliopsida</taxon>
        <taxon>eudicotyledons</taxon>
        <taxon>Gunneridae</taxon>
        <taxon>Pentapetalae</taxon>
        <taxon>rosids</taxon>
        <taxon>malvids</taxon>
        <taxon>Brassicales</taxon>
        <taxon>Brassicaceae</taxon>
        <taxon>Thlaspideae</taxon>
        <taxon>Thlaspi</taxon>
    </lineage>
</organism>
<evidence type="ECO:0000259" key="5">
    <source>
        <dbReference type="PROSITE" id="PS51015"/>
    </source>
</evidence>
<protein>
    <recommendedName>
        <fullName evidence="5">YDG domain-containing protein</fullName>
    </recommendedName>
</protein>
<name>A0AAU9RS54_THLAR</name>
<dbReference type="Gene3D" id="2.30.280.10">
    <property type="entry name" value="SRA-YDG"/>
    <property type="match status" value="1"/>
</dbReference>
<evidence type="ECO:0000256" key="2">
    <source>
        <dbReference type="ARBA" id="ARBA00023242"/>
    </source>
</evidence>
<dbReference type="InterPro" id="IPR003105">
    <property type="entry name" value="SRA_YDG"/>
</dbReference>
<evidence type="ECO:0000313" key="7">
    <source>
        <dbReference type="Proteomes" id="UP000836841"/>
    </source>
</evidence>
<reference evidence="6 7" key="1">
    <citation type="submission" date="2022-03" db="EMBL/GenBank/DDBJ databases">
        <authorList>
            <person name="Nunn A."/>
            <person name="Chopra R."/>
            <person name="Nunn A."/>
            <person name="Contreras Garrido A."/>
        </authorList>
    </citation>
    <scope>NUCLEOTIDE SEQUENCE [LARGE SCALE GENOMIC DNA]</scope>
</reference>
<feature type="compositionally biased region" description="Polar residues" evidence="4">
    <location>
        <begin position="1"/>
        <end position="13"/>
    </location>
</feature>
<keyword evidence="2 3" id="KW-0539">Nucleus</keyword>
<sequence length="343" mass="38107">MKNAGSNLSTNGNVGMGSFDVAKRKLPPSRGSKVKPLSLEESKRLIASQGRGGQLSASSSIRRKLVVVKVLKNQRNSQEKKKTLSIETVPRTKTHKPAQNRDERLSNQTGFIPVMQQNHKTKALSPREKVLKVLRIFKKVYEELDRDKAARRGESKTATSPIDYKTRAILMSSGMQVNAVNRIGAVPGIEIGDEFQYKAELNLIGLHFGIRSGIDYIDTGGSMLATNIVSSEGSGYVDRFDCDEIIYSGQGGDVRGKDHNKVTKDQKLVTGNLALVNSMKSKTPVRVIYGKKRVDQRQRGKSYVYVGLYLVQHYRQVKGPKGNVLFQFTLRRVSGQPSVDLRD</sequence>
<feature type="region of interest" description="Disordered" evidence="4">
    <location>
        <begin position="1"/>
        <end position="37"/>
    </location>
</feature>
<dbReference type="InterPro" id="IPR036987">
    <property type="entry name" value="SRA-YDG_sf"/>
</dbReference>
<evidence type="ECO:0000256" key="3">
    <source>
        <dbReference type="PROSITE-ProRule" id="PRU00358"/>
    </source>
</evidence>
<dbReference type="EMBL" id="OU466858">
    <property type="protein sequence ID" value="CAH2046092.1"/>
    <property type="molecule type" value="Genomic_DNA"/>
</dbReference>
<evidence type="ECO:0000256" key="1">
    <source>
        <dbReference type="ARBA" id="ARBA00004584"/>
    </source>
</evidence>
<comment type="subcellular location">
    <subcellularLocation>
        <location evidence="1">Chromosome</location>
        <location evidence="1">Centromere</location>
    </subcellularLocation>
    <subcellularLocation>
        <location evidence="3">Nucleus</location>
    </subcellularLocation>
</comment>
<evidence type="ECO:0000256" key="4">
    <source>
        <dbReference type="SAM" id="MobiDB-lite"/>
    </source>
</evidence>
<accession>A0AAU9RS54</accession>
<dbReference type="Pfam" id="PF02182">
    <property type="entry name" value="SAD_SRA"/>
    <property type="match status" value="1"/>
</dbReference>
<dbReference type="InterPro" id="IPR015947">
    <property type="entry name" value="PUA-like_sf"/>
</dbReference>
<dbReference type="PROSITE" id="PS51015">
    <property type="entry name" value="YDG"/>
    <property type="match status" value="1"/>
</dbReference>
<gene>
    <name evidence="6" type="ORF">TAV2_LOCUS8005</name>
</gene>